<comment type="caution">
    <text evidence="1">The sequence shown here is derived from an EMBL/GenBank/DDBJ whole genome shotgun (WGS) entry which is preliminary data.</text>
</comment>
<dbReference type="Proteomes" id="UP001058074">
    <property type="component" value="Unassembled WGS sequence"/>
</dbReference>
<accession>A0ACB5RHU3</accession>
<proteinExistence type="predicted"/>
<name>A0ACB5RHU3_9CLOT</name>
<evidence type="ECO:0000313" key="2">
    <source>
        <dbReference type="Proteomes" id="UP001058074"/>
    </source>
</evidence>
<keyword evidence="2" id="KW-1185">Reference proteome</keyword>
<organism evidence="1 2">
    <name type="scientific">Inconstantimicrobium mannanitabidum</name>
    <dbReference type="NCBI Taxonomy" id="1604901"/>
    <lineage>
        <taxon>Bacteria</taxon>
        <taxon>Bacillati</taxon>
        <taxon>Bacillota</taxon>
        <taxon>Clostridia</taxon>
        <taxon>Eubacteriales</taxon>
        <taxon>Clostridiaceae</taxon>
        <taxon>Inconstantimicrobium</taxon>
    </lineage>
</organism>
<gene>
    <name evidence="1" type="ORF">rsdtw13_39440</name>
</gene>
<evidence type="ECO:0000313" key="1">
    <source>
        <dbReference type="EMBL" id="GKX68686.1"/>
    </source>
</evidence>
<sequence>MKWDKKHYIIVILLLSLSIILCGFKFIFEKKMVGIALINNNISQLKEYKVVADKYVYYLPQNWNVEEEKFPGNVILHHNSFKNDEMDINGYIQIISTKDGRDKLIDNDKNNLKSKDINAYSMKNIKLNGKDAKKISYIEKLQNGKYYTKKVYYVTLEEGIVFKGVFNINSDKYNESLDSVYEMIMESGKYM</sequence>
<protein>
    <submittedName>
        <fullName evidence="1">Uncharacterized protein</fullName>
    </submittedName>
</protein>
<reference evidence="1" key="1">
    <citation type="journal article" date="2025" name="Int. J. Syst. Evol. Microbiol.">
        <title>Inconstantimicrobium mannanitabidum sp. nov., a novel member of the family Clostridiaceae isolated from anoxic soil under the treatment of reductive soil disinfestation.</title>
        <authorList>
            <person name="Ueki A."/>
            <person name="Tonouchi A."/>
            <person name="Honma S."/>
            <person name="Kaku N."/>
            <person name="Ueki K."/>
        </authorList>
    </citation>
    <scope>NUCLEOTIDE SEQUENCE</scope>
    <source>
        <strain evidence="1">TW13</strain>
    </source>
</reference>
<dbReference type="EMBL" id="BROD01000001">
    <property type="protein sequence ID" value="GKX68686.1"/>
    <property type="molecule type" value="Genomic_DNA"/>
</dbReference>